<keyword evidence="8 9" id="KW-0472">Membrane</keyword>
<dbReference type="GO" id="GO:0043952">
    <property type="term" value="P:protein transport by the Sec complex"/>
    <property type="evidence" value="ECO:0007669"/>
    <property type="project" value="UniProtKB-UniRule"/>
</dbReference>
<dbReference type="Proteomes" id="UP000057609">
    <property type="component" value="Chromosome"/>
</dbReference>
<accession>A0A0B5BD99</accession>
<dbReference type="STRING" id="345632.GPICK_03265"/>
<dbReference type="PANTHER" id="PTHR33910:SF1">
    <property type="entry name" value="PROTEIN TRANSLOCASE SUBUNIT SECE"/>
    <property type="match status" value="1"/>
</dbReference>
<evidence type="ECO:0000256" key="6">
    <source>
        <dbReference type="ARBA" id="ARBA00022989"/>
    </source>
</evidence>
<dbReference type="GO" id="GO:0065002">
    <property type="term" value="P:intracellular protein transmembrane transport"/>
    <property type="evidence" value="ECO:0007669"/>
    <property type="project" value="UniProtKB-UniRule"/>
</dbReference>
<dbReference type="HOGENOM" id="CLU_113663_8_0_7"/>
<dbReference type="AlphaFoldDB" id="A0A0B5BD99"/>
<dbReference type="PRINTS" id="PR01650">
    <property type="entry name" value="SECETRNLCASE"/>
</dbReference>
<keyword evidence="4 9" id="KW-0812">Transmembrane</keyword>
<evidence type="ECO:0000313" key="10">
    <source>
        <dbReference type="EMBL" id="AJE02520.1"/>
    </source>
</evidence>
<keyword evidence="3 9" id="KW-1003">Cell membrane</keyword>
<feature type="transmembrane region" description="Helical" evidence="9">
    <location>
        <begin position="31"/>
        <end position="52"/>
    </location>
</feature>
<name>A0A0B5BD99_9BACT</name>
<sequence length="61" mass="6813">MITKVKEFLAEVKAELGKVTWPSRKETISTTWVVVAIVFLISIYLGACDVVLAKVMRFILG</sequence>
<dbReference type="RefSeq" id="WP_039740465.1">
    <property type="nucleotide sequence ID" value="NZ_CP009788.1"/>
</dbReference>
<dbReference type="PROSITE" id="PS01067">
    <property type="entry name" value="SECE_SEC61G"/>
    <property type="match status" value="1"/>
</dbReference>
<reference evidence="10 11" key="1">
    <citation type="journal article" date="2015" name="Genome Announc.">
        <title>Complete Genome of Geobacter pickeringii G13T, a Metal-Reducing Isolate from Sedimentary Kaolin Deposits.</title>
        <authorList>
            <person name="Badalamenti J.P."/>
            <person name="Bond D.R."/>
        </authorList>
    </citation>
    <scope>NUCLEOTIDE SEQUENCE [LARGE SCALE GENOMIC DNA]</scope>
    <source>
        <strain evidence="10 11">G13</strain>
    </source>
</reference>
<comment type="function">
    <text evidence="9">Essential subunit of the Sec protein translocation channel SecYEG. Clamps together the 2 halves of SecY. May contact the channel plug during translocation.</text>
</comment>
<comment type="similarity">
    <text evidence="9">Belongs to the SecE/SEC61-gamma family.</text>
</comment>
<keyword evidence="11" id="KW-1185">Reference proteome</keyword>
<dbReference type="Pfam" id="PF00584">
    <property type="entry name" value="SecE"/>
    <property type="match status" value="1"/>
</dbReference>
<dbReference type="EMBL" id="CP009788">
    <property type="protein sequence ID" value="AJE02520.1"/>
    <property type="molecule type" value="Genomic_DNA"/>
</dbReference>
<keyword evidence="2 9" id="KW-0813">Transport</keyword>
<evidence type="ECO:0000256" key="5">
    <source>
        <dbReference type="ARBA" id="ARBA00022927"/>
    </source>
</evidence>
<evidence type="ECO:0000256" key="3">
    <source>
        <dbReference type="ARBA" id="ARBA00022475"/>
    </source>
</evidence>
<dbReference type="NCBIfam" id="TIGR00964">
    <property type="entry name" value="secE_bact"/>
    <property type="match status" value="1"/>
</dbReference>
<dbReference type="HAMAP" id="MF_00422">
    <property type="entry name" value="SecE"/>
    <property type="match status" value="1"/>
</dbReference>
<organism evidence="10 11">
    <name type="scientific">Geobacter pickeringii</name>
    <dbReference type="NCBI Taxonomy" id="345632"/>
    <lineage>
        <taxon>Bacteria</taxon>
        <taxon>Pseudomonadati</taxon>
        <taxon>Thermodesulfobacteriota</taxon>
        <taxon>Desulfuromonadia</taxon>
        <taxon>Geobacterales</taxon>
        <taxon>Geobacteraceae</taxon>
        <taxon>Geobacter</taxon>
    </lineage>
</organism>
<evidence type="ECO:0000256" key="9">
    <source>
        <dbReference type="HAMAP-Rule" id="MF_00422"/>
    </source>
</evidence>
<gene>
    <name evidence="9" type="primary">secE</name>
    <name evidence="10" type="ORF">GPICK_03265</name>
</gene>
<keyword evidence="7 9" id="KW-0811">Translocation</keyword>
<dbReference type="InterPro" id="IPR005807">
    <property type="entry name" value="SecE_bac"/>
</dbReference>
<evidence type="ECO:0000256" key="4">
    <source>
        <dbReference type="ARBA" id="ARBA00022692"/>
    </source>
</evidence>
<keyword evidence="5 9" id="KW-0653">Protein transport</keyword>
<dbReference type="InterPro" id="IPR001901">
    <property type="entry name" value="Translocase_SecE/Sec61-g"/>
</dbReference>
<comment type="subcellular location">
    <subcellularLocation>
        <location evidence="9">Cell membrane</location>
        <topology evidence="9">Single-pass membrane protein</topology>
    </subcellularLocation>
    <subcellularLocation>
        <location evidence="1">Membrane</location>
    </subcellularLocation>
</comment>
<dbReference type="PANTHER" id="PTHR33910">
    <property type="entry name" value="PROTEIN TRANSLOCASE SUBUNIT SECE"/>
    <property type="match status" value="1"/>
</dbReference>
<evidence type="ECO:0000256" key="8">
    <source>
        <dbReference type="ARBA" id="ARBA00023136"/>
    </source>
</evidence>
<evidence type="ECO:0000313" key="11">
    <source>
        <dbReference type="Proteomes" id="UP000057609"/>
    </source>
</evidence>
<evidence type="ECO:0000256" key="1">
    <source>
        <dbReference type="ARBA" id="ARBA00004370"/>
    </source>
</evidence>
<dbReference type="KEGG" id="gpi:GPICK_03265"/>
<protein>
    <recommendedName>
        <fullName evidence="9">Protein translocase subunit SecE</fullName>
    </recommendedName>
</protein>
<comment type="subunit">
    <text evidence="9">Component of the Sec protein translocase complex. Heterotrimer consisting of SecY, SecE and SecG subunits. The heterotrimers can form oligomers, although 1 heterotrimer is thought to be able to translocate proteins. Interacts with the ribosome. Interacts with SecDF, and other proteins may be involved. Interacts with SecA.</text>
</comment>
<dbReference type="InterPro" id="IPR038379">
    <property type="entry name" value="SecE_sf"/>
</dbReference>
<dbReference type="Gene3D" id="1.20.5.1030">
    <property type="entry name" value="Preprotein translocase secy subunit"/>
    <property type="match status" value="1"/>
</dbReference>
<keyword evidence="6 9" id="KW-1133">Transmembrane helix</keyword>
<dbReference type="OrthoDB" id="9812738at2"/>
<dbReference type="GO" id="GO:0009306">
    <property type="term" value="P:protein secretion"/>
    <property type="evidence" value="ECO:0007669"/>
    <property type="project" value="UniProtKB-UniRule"/>
</dbReference>
<proteinExistence type="inferred from homology"/>
<evidence type="ECO:0000256" key="2">
    <source>
        <dbReference type="ARBA" id="ARBA00022448"/>
    </source>
</evidence>
<dbReference type="GO" id="GO:0005886">
    <property type="term" value="C:plasma membrane"/>
    <property type="evidence" value="ECO:0007669"/>
    <property type="project" value="UniProtKB-SubCell"/>
</dbReference>
<dbReference type="GO" id="GO:0008320">
    <property type="term" value="F:protein transmembrane transporter activity"/>
    <property type="evidence" value="ECO:0007669"/>
    <property type="project" value="UniProtKB-UniRule"/>
</dbReference>
<evidence type="ECO:0000256" key="7">
    <source>
        <dbReference type="ARBA" id="ARBA00023010"/>
    </source>
</evidence>
<dbReference type="GO" id="GO:0006605">
    <property type="term" value="P:protein targeting"/>
    <property type="evidence" value="ECO:0007669"/>
    <property type="project" value="UniProtKB-UniRule"/>
</dbReference>